<proteinExistence type="predicted"/>
<dbReference type="RefSeq" id="WP_210222769.1">
    <property type="nucleotide sequence ID" value="NZ_CP072801.1"/>
</dbReference>
<organism evidence="1 2">
    <name type="scientific">Thiothrix litoralis</name>
    <dbReference type="NCBI Taxonomy" id="2891210"/>
    <lineage>
        <taxon>Bacteria</taxon>
        <taxon>Pseudomonadati</taxon>
        <taxon>Pseudomonadota</taxon>
        <taxon>Gammaproteobacteria</taxon>
        <taxon>Thiotrichales</taxon>
        <taxon>Thiotrichaceae</taxon>
        <taxon>Thiothrix</taxon>
    </lineage>
</organism>
<protein>
    <submittedName>
        <fullName evidence="1">LIC12162 family protein</fullName>
    </submittedName>
</protein>
<sequence>MKKTLTKELDNNIPRYLITTSDEQTWKFDRPVVFLGEWCLLHSRKHIWQEMDAVVAPSYGLEPTQKDADYAEAKSLEQKILPKLSEILNKHHNKQYSQRSWKIILGHWLRRYINVIINRTKSLEQCFQHYDISGTTTYNKNSYTLAVSDSYTAIWAFNDGHWNNILIAEILDLLEKKDISTDQIEINSGKNYFSFKKAASYDLSPVKKHALSLYKKTTKLTEKYLTKKSDAVIINSYLPHKEVIKLQLVLSQFPQLWKSSPITIASKVDNLLRESLSKKLIIQSDNTTEGIVQSLLFKLLPTCYLEGFKELESITHQQLWPKYPKFIFTSNNFDTDEVFKLWTAQKTESGTLYITGQHGNNYGTYRYMNPSIEEETADKFLTWGWTDGLPQHIPTFIFKTANQKKASYNPQGGLLLIELCETHRITTWDSTEEFKYYFDNQLLFISTLGSDIKRQTTIRLHAQYRNMNWDEEARWQAFDQSIKVDTGKTNIKKLISNSRLVVHSYDSTGILETLSSNIPTLAFWQNDFYHLRESAKPYYEKLLNAGIIHLTPQSIAIKIKEIWNNVDEWWMQSEVQDARKQFCDRYAKISHTPAIDIKKILLSSIND</sequence>
<name>A0ABX7WVY8_9GAMM</name>
<gene>
    <name evidence="1" type="ORF">J9253_00255</name>
</gene>
<dbReference type="NCBIfam" id="TIGR04331">
    <property type="entry name" value="o_ant_LIC12162"/>
    <property type="match status" value="1"/>
</dbReference>
<evidence type="ECO:0000313" key="2">
    <source>
        <dbReference type="Proteomes" id="UP000672039"/>
    </source>
</evidence>
<reference evidence="1 2" key="1">
    <citation type="submission" date="2021-04" db="EMBL/GenBank/DDBJ databases">
        <title>Genomics, taxonomy and metabolism of representatives of sulfur bacteria of the genus Thiothrix: Thiothrix fructosivorans QT, Thiothrix unzii A1T and three new species, Thiothrix subterranea sp. nov., Thiothrix litoralis sp. nov. and 'Candidatus Thiothrix anitrata' sp. nov.</title>
        <authorList>
            <person name="Ravin N.V."/>
            <person name="Smolyakov D."/>
            <person name="Rudenko T.S."/>
            <person name="Mardanov A.V."/>
            <person name="Beletsky A.V."/>
            <person name="Markov N.D."/>
            <person name="Fomenkov A.I."/>
            <person name="Roberts R.J."/>
            <person name="Karnachuk O.V."/>
            <person name="Novikov A."/>
            <person name="Grabovich M.Y."/>
        </authorList>
    </citation>
    <scope>NUCLEOTIDE SEQUENCE [LARGE SCALE GENOMIC DNA]</scope>
    <source>
        <strain evidence="1 2">AS</strain>
    </source>
</reference>
<keyword evidence="2" id="KW-1185">Reference proteome</keyword>
<dbReference type="Proteomes" id="UP000672039">
    <property type="component" value="Chromosome"/>
</dbReference>
<dbReference type="InterPro" id="IPR027603">
    <property type="entry name" value="LIC12162"/>
</dbReference>
<accession>A0ABX7WVY8</accession>
<evidence type="ECO:0000313" key="1">
    <source>
        <dbReference type="EMBL" id="QTR46433.1"/>
    </source>
</evidence>
<dbReference type="EMBL" id="CP072801">
    <property type="protein sequence ID" value="QTR46433.1"/>
    <property type="molecule type" value="Genomic_DNA"/>
</dbReference>